<keyword evidence="1" id="KW-0812">Transmembrane</keyword>
<dbReference type="AlphaFoldDB" id="A0AAV9IFH1"/>
<organism evidence="2 3">
    <name type="scientific">Galdieria yellowstonensis</name>
    <dbReference type="NCBI Taxonomy" id="3028027"/>
    <lineage>
        <taxon>Eukaryota</taxon>
        <taxon>Rhodophyta</taxon>
        <taxon>Bangiophyceae</taxon>
        <taxon>Galdieriales</taxon>
        <taxon>Galdieriaceae</taxon>
        <taxon>Galdieria</taxon>
    </lineage>
</organism>
<proteinExistence type="predicted"/>
<comment type="caution">
    <text evidence="2">The sequence shown here is derived from an EMBL/GenBank/DDBJ whole genome shotgun (WGS) entry which is preliminary data.</text>
</comment>
<reference evidence="2 3" key="1">
    <citation type="submission" date="2022-07" db="EMBL/GenBank/DDBJ databases">
        <title>Genome-wide signatures of adaptation to extreme environments.</title>
        <authorList>
            <person name="Cho C.H."/>
            <person name="Yoon H.S."/>
        </authorList>
    </citation>
    <scope>NUCLEOTIDE SEQUENCE [LARGE SCALE GENOMIC DNA]</scope>
    <source>
        <strain evidence="2 3">108.79 E11</strain>
    </source>
</reference>
<keyword evidence="3" id="KW-1185">Reference proteome</keyword>
<name>A0AAV9IFH1_9RHOD</name>
<dbReference type="EMBL" id="JANCYU010000037">
    <property type="protein sequence ID" value="KAK4526149.1"/>
    <property type="molecule type" value="Genomic_DNA"/>
</dbReference>
<evidence type="ECO:0000256" key="1">
    <source>
        <dbReference type="SAM" id="Phobius"/>
    </source>
</evidence>
<evidence type="ECO:0000313" key="2">
    <source>
        <dbReference type="EMBL" id="KAK4526149.1"/>
    </source>
</evidence>
<accession>A0AAV9IFH1</accession>
<keyword evidence="1" id="KW-1133">Transmembrane helix</keyword>
<feature type="transmembrane region" description="Helical" evidence="1">
    <location>
        <begin position="97"/>
        <end position="114"/>
    </location>
</feature>
<dbReference type="Proteomes" id="UP001300502">
    <property type="component" value="Unassembled WGS sequence"/>
</dbReference>
<feature type="transmembrane region" description="Helical" evidence="1">
    <location>
        <begin position="154"/>
        <end position="175"/>
    </location>
</feature>
<evidence type="ECO:0000313" key="3">
    <source>
        <dbReference type="Proteomes" id="UP001300502"/>
    </source>
</evidence>
<feature type="transmembrane region" description="Helical" evidence="1">
    <location>
        <begin position="6"/>
        <end position="25"/>
    </location>
</feature>
<keyword evidence="1" id="KW-0472">Membrane</keyword>
<sequence length="197" mass="24408">MELDWYSLYIICFQFISAFLYQQIIHKETPSWKEKELSREFRQLRSQVETLHSPSTFVEYSKAKRRCLDLEKELELLQVNRLQRLQVYQKWKWRIGWFYRISVFSLSFVWSRYWKRNILVDCDWIWPMSKLLLSRYEKKKTTTMGWQRCMVPGWIWGTVCEQATFILFCYLLGWLRYAQERISTHFVHRKQLHAHVE</sequence>
<gene>
    <name evidence="2" type="ORF">GAYE_SCF20G4063</name>
</gene>
<protein>
    <submittedName>
        <fullName evidence="2">Uncharacterized protein</fullName>
    </submittedName>
</protein>